<keyword evidence="2" id="KW-1185">Reference proteome</keyword>
<proteinExistence type="predicted"/>
<accession>A0A4Y6UY31</accession>
<dbReference type="CDD" id="cd20693">
    <property type="entry name" value="CdiI_EcoliA0-like"/>
    <property type="match status" value="1"/>
</dbReference>
<gene>
    <name evidence="1" type="ORF">FFV09_18470</name>
</gene>
<dbReference type="Proteomes" id="UP000316968">
    <property type="component" value="Chromosome"/>
</dbReference>
<dbReference type="EMBL" id="CP041217">
    <property type="protein sequence ID" value="QDH22653.1"/>
    <property type="molecule type" value="Genomic_DNA"/>
</dbReference>
<evidence type="ECO:0000313" key="2">
    <source>
        <dbReference type="Proteomes" id="UP000316968"/>
    </source>
</evidence>
<name>A0A4Y6UY31_SACBS</name>
<dbReference type="KEGG" id="saca:FFV09_18470"/>
<evidence type="ECO:0000313" key="1">
    <source>
        <dbReference type="EMBL" id="QDH22653.1"/>
    </source>
</evidence>
<reference evidence="1 2" key="1">
    <citation type="submission" date="2019-06" db="EMBL/GenBank/DDBJ databases">
        <title>Saccharibacillus brassicae sp. nov., an endophytic bacterium isolated from Chinese cabbage seeds (Brassica pekinensis).</title>
        <authorList>
            <person name="Jiang L."/>
            <person name="Lee J."/>
            <person name="Kim S.W."/>
        </authorList>
    </citation>
    <scope>NUCLEOTIDE SEQUENCE [LARGE SCALE GENOMIC DNA]</scope>
    <source>
        <strain evidence="2">KCTC 43072 / ATSA2</strain>
    </source>
</reference>
<organism evidence="1 2">
    <name type="scientific">Saccharibacillus brassicae</name>
    <dbReference type="NCBI Taxonomy" id="2583377"/>
    <lineage>
        <taxon>Bacteria</taxon>
        <taxon>Bacillati</taxon>
        <taxon>Bacillota</taxon>
        <taxon>Bacilli</taxon>
        <taxon>Bacillales</taxon>
        <taxon>Paenibacillaceae</taxon>
        <taxon>Saccharibacillus</taxon>
    </lineage>
</organism>
<protein>
    <submittedName>
        <fullName evidence="1">Uncharacterized protein</fullName>
    </submittedName>
</protein>
<dbReference type="InterPro" id="IPR049585">
    <property type="entry name" value="CdiI_EcoliA0-like"/>
</dbReference>
<dbReference type="AlphaFoldDB" id="A0A4Y6UY31"/>
<dbReference type="Pfam" id="PF24172">
    <property type="entry name" value="CdiI_ImmP"/>
    <property type="match status" value="1"/>
</dbReference>
<dbReference type="RefSeq" id="WP_141449195.1">
    <property type="nucleotide sequence ID" value="NZ_CP041217.1"/>
</dbReference>
<sequence>MKDLKRKRRLEVLLERNKSRNKEKDTSVALEECLIALGSDVIVWSDKKTKEIYQSFEDELKITSYGRIEWDLYAEYEEIDKNTFENRYANEEDSQYLLWNYGSDPVIEAKMSQIVKSLDEVTSVCPDVWIYQKNKRIIEIFHDGIIRVLNKI</sequence>
<dbReference type="OrthoDB" id="6565706at2"/>